<feature type="region of interest" description="Disordered" evidence="1">
    <location>
        <begin position="1"/>
        <end position="28"/>
    </location>
</feature>
<evidence type="ECO:0000313" key="4">
    <source>
        <dbReference type="Proteomes" id="UP000028999"/>
    </source>
</evidence>
<dbReference type="AlphaFoldDB" id="A0A078HJW4"/>
<keyword evidence="4" id="KW-1185">Reference proteome</keyword>
<organism evidence="3 4">
    <name type="scientific">Brassica napus</name>
    <name type="common">Rape</name>
    <dbReference type="NCBI Taxonomy" id="3708"/>
    <lineage>
        <taxon>Eukaryota</taxon>
        <taxon>Viridiplantae</taxon>
        <taxon>Streptophyta</taxon>
        <taxon>Embryophyta</taxon>
        <taxon>Tracheophyta</taxon>
        <taxon>Spermatophyta</taxon>
        <taxon>Magnoliopsida</taxon>
        <taxon>eudicotyledons</taxon>
        <taxon>Gunneridae</taxon>
        <taxon>Pentapetalae</taxon>
        <taxon>rosids</taxon>
        <taxon>malvids</taxon>
        <taxon>Brassicales</taxon>
        <taxon>Brassicaceae</taxon>
        <taxon>Brassiceae</taxon>
        <taxon>Brassica</taxon>
    </lineage>
</organism>
<feature type="region of interest" description="Disordered" evidence="1">
    <location>
        <begin position="162"/>
        <end position="214"/>
    </location>
</feature>
<gene>
    <name evidence="3" type="primary">BnaC08g19790D</name>
    <name evidence="2" type="ORF">DARMORV10_C08P20840.1</name>
    <name evidence="3" type="ORF">GSBRNA2T00066611001</name>
</gene>
<proteinExistence type="predicted"/>
<feature type="compositionally biased region" description="Basic residues" evidence="1">
    <location>
        <begin position="105"/>
        <end position="114"/>
    </location>
</feature>
<dbReference type="EMBL" id="HG994372">
    <property type="protein sequence ID" value="CAF2109852.1"/>
    <property type="molecule type" value="Genomic_DNA"/>
</dbReference>
<dbReference type="EMBL" id="LK032433">
    <property type="protein sequence ID" value="CDY38805.1"/>
    <property type="molecule type" value="Genomic_DNA"/>
</dbReference>
<reference evidence="3" key="2">
    <citation type="submission" date="2014-06" db="EMBL/GenBank/DDBJ databases">
        <authorList>
            <person name="Genoscope - CEA"/>
        </authorList>
    </citation>
    <scope>NUCLEOTIDE SEQUENCE</scope>
</reference>
<feature type="region of interest" description="Disordered" evidence="1">
    <location>
        <begin position="93"/>
        <end position="143"/>
    </location>
</feature>
<dbReference type="Proteomes" id="UP000028999">
    <property type="component" value="Unassembled WGS sequence"/>
</dbReference>
<dbReference type="PaxDb" id="3708-A0A078HJW4"/>
<feature type="compositionally biased region" description="Basic and acidic residues" evidence="1">
    <location>
        <begin position="176"/>
        <end position="192"/>
    </location>
</feature>
<reference evidence="3 4" key="1">
    <citation type="journal article" date="2014" name="Science">
        <title>Plant genetics. Early allopolyploid evolution in the post-Neolithic Brassica napus oilseed genome.</title>
        <authorList>
            <person name="Chalhoub B."/>
            <person name="Denoeud F."/>
            <person name="Liu S."/>
            <person name="Parkin I.A."/>
            <person name="Tang H."/>
            <person name="Wang X."/>
            <person name="Chiquet J."/>
            <person name="Belcram H."/>
            <person name="Tong C."/>
            <person name="Samans B."/>
            <person name="Correa M."/>
            <person name="Da Silva C."/>
            <person name="Just J."/>
            <person name="Falentin C."/>
            <person name="Koh C.S."/>
            <person name="Le Clainche I."/>
            <person name="Bernard M."/>
            <person name="Bento P."/>
            <person name="Noel B."/>
            <person name="Labadie K."/>
            <person name="Alberti A."/>
            <person name="Charles M."/>
            <person name="Arnaud D."/>
            <person name="Guo H."/>
            <person name="Daviaud C."/>
            <person name="Alamery S."/>
            <person name="Jabbari K."/>
            <person name="Zhao M."/>
            <person name="Edger P.P."/>
            <person name="Chelaifa H."/>
            <person name="Tack D."/>
            <person name="Lassalle G."/>
            <person name="Mestiri I."/>
            <person name="Schnel N."/>
            <person name="Le Paslier M.C."/>
            <person name="Fan G."/>
            <person name="Renault V."/>
            <person name="Bayer P.E."/>
            <person name="Golicz A.A."/>
            <person name="Manoli S."/>
            <person name="Lee T.H."/>
            <person name="Thi V.H."/>
            <person name="Chalabi S."/>
            <person name="Hu Q."/>
            <person name="Fan C."/>
            <person name="Tollenaere R."/>
            <person name="Lu Y."/>
            <person name="Battail C."/>
            <person name="Shen J."/>
            <person name="Sidebottom C.H."/>
            <person name="Wang X."/>
            <person name="Canaguier A."/>
            <person name="Chauveau A."/>
            <person name="Berard A."/>
            <person name="Deniot G."/>
            <person name="Guan M."/>
            <person name="Liu Z."/>
            <person name="Sun F."/>
            <person name="Lim Y.P."/>
            <person name="Lyons E."/>
            <person name="Town C.D."/>
            <person name="Bancroft I."/>
            <person name="Wang X."/>
            <person name="Meng J."/>
            <person name="Ma J."/>
            <person name="Pires J.C."/>
            <person name="King G.J."/>
            <person name="Brunel D."/>
            <person name="Delourme R."/>
            <person name="Renard M."/>
            <person name="Aury J.M."/>
            <person name="Adams K.L."/>
            <person name="Batley J."/>
            <person name="Snowdon R.J."/>
            <person name="Tost J."/>
            <person name="Edwards D."/>
            <person name="Zhou Y."/>
            <person name="Hua W."/>
            <person name="Sharpe A.G."/>
            <person name="Paterson A.H."/>
            <person name="Guan C."/>
            <person name="Wincker P."/>
        </authorList>
    </citation>
    <scope>NUCLEOTIDE SEQUENCE [LARGE SCALE GENOMIC DNA]</scope>
    <source>
        <strain evidence="4">cv. Darmor-bzh</strain>
    </source>
</reference>
<evidence type="ECO:0000256" key="1">
    <source>
        <dbReference type="SAM" id="MobiDB-lite"/>
    </source>
</evidence>
<evidence type="ECO:0000313" key="3">
    <source>
        <dbReference type="EMBL" id="CDY38805.1"/>
    </source>
</evidence>
<dbReference type="Proteomes" id="UP001295469">
    <property type="component" value="Chromosome C08"/>
</dbReference>
<sequence>MVDQAVVRPSHPLQSTPDEAHSGKVTNRALRIQTDTKRPVAEASVKYWQTEAEELMAELRSRRASRAQTNLAAEHRRGHDTTVSFLLKLSKQRRMTPINRQRMREARRKAKTKQRTANPELSRPPDKPNPSKTPWWLLGNQNTGEVPSEALNIAFRFRPEGQNGEVLAKQRRRRQRETEETETKGDRGDGSNRKGRGNDTLQHRRASKKDLTQI</sequence>
<name>A0A078HJW4_BRANA</name>
<protein>
    <submittedName>
        <fullName evidence="2">(rape) hypothetical protein</fullName>
    </submittedName>
    <submittedName>
        <fullName evidence="3">BnaC08g19790D protein</fullName>
    </submittedName>
</protein>
<evidence type="ECO:0000313" key="2">
    <source>
        <dbReference type="EMBL" id="CAF2109852.1"/>
    </source>
</evidence>
<dbReference type="Gramene" id="CDY38805">
    <property type="protein sequence ID" value="CDY38805"/>
    <property type="gene ID" value="GSBRNA2T00066611001"/>
</dbReference>
<reference evidence="2" key="3">
    <citation type="submission" date="2021-01" db="EMBL/GenBank/DDBJ databases">
        <authorList>
            <consortium name="Genoscope - CEA"/>
            <person name="William W."/>
        </authorList>
    </citation>
    <scope>NUCLEOTIDE SEQUENCE</scope>
</reference>
<accession>A0A078HJW4</accession>